<keyword evidence="2" id="KW-1185">Reference proteome</keyword>
<sequence>MNIEMVNSRLSQLPMVLSGIFFRGFLSREKSVHFALDKINHFEKMPTLTSSGL</sequence>
<organism evidence="1 2">
    <name type="scientific">Paenibacillus gallinarum</name>
    <dbReference type="NCBI Taxonomy" id="2762232"/>
    <lineage>
        <taxon>Bacteria</taxon>
        <taxon>Bacillati</taxon>
        <taxon>Bacillota</taxon>
        <taxon>Bacilli</taxon>
        <taxon>Bacillales</taxon>
        <taxon>Paenibacillaceae</taxon>
        <taxon>Paenibacillus</taxon>
    </lineage>
</organism>
<evidence type="ECO:0000313" key="2">
    <source>
        <dbReference type="Proteomes" id="UP000608071"/>
    </source>
</evidence>
<evidence type="ECO:0000313" key="1">
    <source>
        <dbReference type="EMBL" id="MBD7970006.1"/>
    </source>
</evidence>
<dbReference type="Proteomes" id="UP000608071">
    <property type="component" value="Unassembled WGS sequence"/>
</dbReference>
<proteinExistence type="predicted"/>
<accession>A0ABR8T2L4</accession>
<gene>
    <name evidence="1" type="ORF">H9647_18250</name>
</gene>
<name>A0ABR8T2L4_9BACL</name>
<reference evidence="1 2" key="1">
    <citation type="submission" date="2020-08" db="EMBL/GenBank/DDBJ databases">
        <title>A Genomic Blueprint of the Chicken Gut Microbiome.</title>
        <authorList>
            <person name="Gilroy R."/>
            <person name="Ravi A."/>
            <person name="Getino M."/>
            <person name="Pursley I."/>
            <person name="Horton D.L."/>
            <person name="Alikhan N.-F."/>
            <person name="Baker D."/>
            <person name="Gharbi K."/>
            <person name="Hall N."/>
            <person name="Watson M."/>
            <person name="Adriaenssens E.M."/>
            <person name="Foster-Nyarko E."/>
            <person name="Jarju S."/>
            <person name="Secka A."/>
            <person name="Antonio M."/>
            <person name="Oren A."/>
            <person name="Chaudhuri R."/>
            <person name="La Ragione R.M."/>
            <person name="Hildebrand F."/>
            <person name="Pallen M.J."/>
        </authorList>
    </citation>
    <scope>NUCLEOTIDE SEQUENCE [LARGE SCALE GENOMIC DNA]</scope>
    <source>
        <strain evidence="1 2">Sa2BVA9</strain>
    </source>
</reference>
<comment type="caution">
    <text evidence="1">The sequence shown here is derived from an EMBL/GenBank/DDBJ whole genome shotgun (WGS) entry which is preliminary data.</text>
</comment>
<protein>
    <submittedName>
        <fullName evidence="1">Uncharacterized protein</fullName>
    </submittedName>
</protein>
<dbReference type="EMBL" id="JACSQL010000009">
    <property type="protein sequence ID" value="MBD7970006.1"/>
    <property type="molecule type" value="Genomic_DNA"/>
</dbReference>
<dbReference type="RefSeq" id="WP_191802631.1">
    <property type="nucleotide sequence ID" value="NZ_JACSQL010000009.1"/>
</dbReference>